<evidence type="ECO:0000313" key="11">
    <source>
        <dbReference type="Proteomes" id="UP001602119"/>
    </source>
</evidence>
<dbReference type="Gene3D" id="1.10.540.10">
    <property type="entry name" value="Acyl-CoA dehydrogenase/oxidase, N-terminal domain"/>
    <property type="match status" value="1"/>
</dbReference>
<dbReference type="InterPro" id="IPR006091">
    <property type="entry name" value="Acyl-CoA_Oxase/DH_mid-dom"/>
</dbReference>
<evidence type="ECO:0000256" key="3">
    <source>
        <dbReference type="ARBA" id="ARBA00022630"/>
    </source>
</evidence>
<evidence type="ECO:0000256" key="4">
    <source>
        <dbReference type="ARBA" id="ARBA00022827"/>
    </source>
</evidence>
<gene>
    <name evidence="10" type="ORF">ACFY05_07690</name>
</gene>
<keyword evidence="3 6" id="KW-0285">Flavoprotein</keyword>
<name>A0ABW6V093_MICFU</name>
<evidence type="ECO:0000313" key="10">
    <source>
        <dbReference type="EMBL" id="MFF4772726.1"/>
    </source>
</evidence>
<evidence type="ECO:0000256" key="5">
    <source>
        <dbReference type="ARBA" id="ARBA00023002"/>
    </source>
</evidence>
<evidence type="ECO:0000256" key="6">
    <source>
        <dbReference type="RuleBase" id="RU362125"/>
    </source>
</evidence>
<dbReference type="SUPFAM" id="SSF56645">
    <property type="entry name" value="Acyl-CoA dehydrogenase NM domain-like"/>
    <property type="match status" value="1"/>
</dbReference>
<dbReference type="Gene3D" id="1.20.140.10">
    <property type="entry name" value="Butyryl-CoA Dehydrogenase, subunit A, domain 3"/>
    <property type="match status" value="1"/>
</dbReference>
<reference evidence="10 11" key="1">
    <citation type="submission" date="2024-10" db="EMBL/GenBank/DDBJ databases">
        <title>The Natural Products Discovery Center: Release of the First 8490 Sequenced Strains for Exploring Actinobacteria Biosynthetic Diversity.</title>
        <authorList>
            <person name="Kalkreuter E."/>
            <person name="Kautsar S.A."/>
            <person name="Yang D."/>
            <person name="Bader C.D."/>
            <person name="Teijaro C.N."/>
            <person name="Fluegel L."/>
            <person name="Davis C.M."/>
            <person name="Simpson J.R."/>
            <person name="Lauterbach L."/>
            <person name="Steele A.D."/>
            <person name="Gui C."/>
            <person name="Meng S."/>
            <person name="Li G."/>
            <person name="Viehrig K."/>
            <person name="Ye F."/>
            <person name="Su P."/>
            <person name="Kiefer A.F."/>
            <person name="Nichols A."/>
            <person name="Cepeda A.J."/>
            <person name="Yan W."/>
            <person name="Fan B."/>
            <person name="Jiang Y."/>
            <person name="Adhikari A."/>
            <person name="Zheng C.-J."/>
            <person name="Schuster L."/>
            <person name="Cowan T.M."/>
            <person name="Smanski M.J."/>
            <person name="Chevrette M.G."/>
            <person name="De Carvalho L.P.S."/>
            <person name="Shen B."/>
        </authorList>
    </citation>
    <scope>NUCLEOTIDE SEQUENCE [LARGE SCALE GENOMIC DNA]</scope>
    <source>
        <strain evidence="10 11">NPDC001281</strain>
    </source>
</reference>
<dbReference type="PANTHER" id="PTHR43292">
    <property type="entry name" value="ACYL-COA DEHYDROGENASE"/>
    <property type="match status" value="1"/>
</dbReference>
<keyword evidence="5 6" id="KW-0560">Oxidoreductase</keyword>
<dbReference type="PANTHER" id="PTHR43292:SF3">
    <property type="entry name" value="ACYL-COA DEHYDROGENASE FADE29"/>
    <property type="match status" value="1"/>
</dbReference>
<evidence type="ECO:0000256" key="1">
    <source>
        <dbReference type="ARBA" id="ARBA00001974"/>
    </source>
</evidence>
<dbReference type="Pfam" id="PF02771">
    <property type="entry name" value="Acyl-CoA_dh_N"/>
    <property type="match status" value="1"/>
</dbReference>
<dbReference type="Proteomes" id="UP001602119">
    <property type="component" value="Unassembled WGS sequence"/>
</dbReference>
<feature type="domain" description="Acyl-CoA dehydrogenase/oxidase N-terminal" evidence="9">
    <location>
        <begin position="6"/>
        <end position="119"/>
    </location>
</feature>
<dbReference type="InterPro" id="IPR037069">
    <property type="entry name" value="AcylCoA_DH/ox_N_sf"/>
</dbReference>
<keyword evidence="11" id="KW-1185">Reference proteome</keyword>
<dbReference type="InterPro" id="IPR013786">
    <property type="entry name" value="AcylCoA_DH/ox_N"/>
</dbReference>
<evidence type="ECO:0000256" key="2">
    <source>
        <dbReference type="ARBA" id="ARBA00009347"/>
    </source>
</evidence>
<keyword evidence="4 6" id="KW-0274">FAD</keyword>
<sequence>MDLRETAAQRELRMELRRYFAALMPEEERRRVGEQGVGGDRFREVVERLGADGWLGIGWPVEYGGQGRSIEEQYVFFDEVQRAGLPFPFVTVNTVGPTLMSQGSEEQRKRFLPGILSGDIVFAIGYTEPDAGTDLASLTTRAVRDGDEFVVDGSKIFTSGANTADYVWLACRTDPDAPKHKGISILIVPTDAPGFSWSPIRTVGGMVVTATYYGGVRVPATDVVGEVNGGWRLITHQLNHERIGLAALGGRMIKLWEDVLAWARENGTIELPWVQRDFARTYAKLEAMRLLNWKMTSAVARGSLSGAEAGAAKAYGTETHIDVQRALTGILGAAGRIRPESPGAALAGQIEQLSRQGIVNTFGGGVNEILRDMVATQGLGLPRLGRGV</sequence>
<evidence type="ECO:0000259" key="7">
    <source>
        <dbReference type="Pfam" id="PF00441"/>
    </source>
</evidence>
<feature type="domain" description="Acyl-CoA dehydrogenase/oxidase C-terminal" evidence="7">
    <location>
        <begin position="228"/>
        <end position="377"/>
    </location>
</feature>
<dbReference type="Pfam" id="PF00441">
    <property type="entry name" value="Acyl-CoA_dh_1"/>
    <property type="match status" value="1"/>
</dbReference>
<organism evidence="10 11">
    <name type="scientific">Microtetraspora fusca</name>
    <dbReference type="NCBI Taxonomy" id="1997"/>
    <lineage>
        <taxon>Bacteria</taxon>
        <taxon>Bacillati</taxon>
        <taxon>Actinomycetota</taxon>
        <taxon>Actinomycetes</taxon>
        <taxon>Streptosporangiales</taxon>
        <taxon>Streptosporangiaceae</taxon>
        <taxon>Microtetraspora</taxon>
    </lineage>
</organism>
<dbReference type="Pfam" id="PF02770">
    <property type="entry name" value="Acyl-CoA_dh_M"/>
    <property type="match status" value="1"/>
</dbReference>
<protein>
    <submittedName>
        <fullName evidence="10">Acyl-CoA dehydrogenase family protein</fullName>
    </submittedName>
</protein>
<dbReference type="InterPro" id="IPR009075">
    <property type="entry name" value="AcylCo_DH/oxidase_C"/>
</dbReference>
<feature type="domain" description="Acyl-CoA oxidase/dehydrogenase middle" evidence="8">
    <location>
        <begin position="123"/>
        <end position="207"/>
    </location>
</feature>
<dbReference type="InterPro" id="IPR046373">
    <property type="entry name" value="Acyl-CoA_Oxase/DH_mid-dom_sf"/>
</dbReference>
<comment type="cofactor">
    <cofactor evidence="1 6">
        <name>FAD</name>
        <dbReference type="ChEBI" id="CHEBI:57692"/>
    </cofactor>
</comment>
<dbReference type="EMBL" id="JBIAXI010000004">
    <property type="protein sequence ID" value="MFF4772726.1"/>
    <property type="molecule type" value="Genomic_DNA"/>
</dbReference>
<dbReference type="Gene3D" id="2.40.110.10">
    <property type="entry name" value="Butyryl-CoA Dehydrogenase, subunit A, domain 2"/>
    <property type="match status" value="1"/>
</dbReference>
<dbReference type="InterPro" id="IPR052161">
    <property type="entry name" value="Mycobact_Acyl-CoA_DH"/>
</dbReference>
<dbReference type="InterPro" id="IPR036250">
    <property type="entry name" value="AcylCo_DH-like_C"/>
</dbReference>
<accession>A0ABW6V093</accession>
<evidence type="ECO:0000259" key="9">
    <source>
        <dbReference type="Pfam" id="PF02771"/>
    </source>
</evidence>
<comment type="caution">
    <text evidence="10">The sequence shown here is derived from an EMBL/GenBank/DDBJ whole genome shotgun (WGS) entry which is preliminary data.</text>
</comment>
<dbReference type="RefSeq" id="WP_387341170.1">
    <property type="nucleotide sequence ID" value="NZ_JBIAXI010000004.1"/>
</dbReference>
<dbReference type="InterPro" id="IPR009100">
    <property type="entry name" value="AcylCoA_DH/oxidase_NM_dom_sf"/>
</dbReference>
<proteinExistence type="inferred from homology"/>
<comment type="similarity">
    <text evidence="2 6">Belongs to the acyl-CoA dehydrogenase family.</text>
</comment>
<evidence type="ECO:0000259" key="8">
    <source>
        <dbReference type="Pfam" id="PF02770"/>
    </source>
</evidence>
<dbReference type="SUPFAM" id="SSF47203">
    <property type="entry name" value="Acyl-CoA dehydrogenase C-terminal domain-like"/>
    <property type="match status" value="1"/>
</dbReference>